<evidence type="ECO:0000256" key="4">
    <source>
        <dbReference type="ARBA" id="ARBA00022729"/>
    </source>
</evidence>
<feature type="chain" id="PRO_5035426644" evidence="6">
    <location>
        <begin position="26"/>
        <end position="175"/>
    </location>
</feature>
<dbReference type="Gene3D" id="2.10.90.10">
    <property type="entry name" value="Cystine-knot cytokines"/>
    <property type="match status" value="1"/>
</dbReference>
<evidence type="ECO:0000256" key="2">
    <source>
        <dbReference type="ARBA" id="ARBA00007236"/>
    </source>
</evidence>
<protein>
    <submittedName>
        <fullName evidence="7">Hypp5809 protein</fullName>
    </submittedName>
</protein>
<sequence length="175" mass="20275">MNFKMADIRLLTVAMTIVVIGTAVCTTCRDEGKKGLGGEVIVDEEGYKNHIEPLIWLQAEEIPDLDPNLHKRTSPKWDYRIDRDESRRPQNINVADCSPSRCKKGKEVRPWYSPRLVACAFTNEDGVRKYSVQRKQFPVACTCVRAKVKRQRNNNREGRRKSTKRRNQRRRGGMD</sequence>
<keyword evidence="4 6" id="KW-0732">Signal</keyword>
<dbReference type="OrthoDB" id="10062898at2759"/>
<dbReference type="SUPFAM" id="SSF57501">
    <property type="entry name" value="Cystine-knot cytokines"/>
    <property type="match status" value="1"/>
</dbReference>
<comment type="subcellular location">
    <subcellularLocation>
        <location evidence="1">Secreted</location>
    </subcellularLocation>
</comment>
<dbReference type="EMBL" id="OV696696">
    <property type="protein sequence ID" value="CAH1239346.1"/>
    <property type="molecule type" value="Genomic_DNA"/>
</dbReference>
<dbReference type="GO" id="GO:0005125">
    <property type="term" value="F:cytokine activity"/>
    <property type="evidence" value="ECO:0007669"/>
    <property type="project" value="InterPro"/>
</dbReference>
<evidence type="ECO:0000256" key="5">
    <source>
        <dbReference type="SAM" id="MobiDB-lite"/>
    </source>
</evidence>
<gene>
    <name evidence="7" type="primary">Hypp5809</name>
    <name evidence="7" type="ORF">BLAG_LOCUS3681</name>
</gene>
<evidence type="ECO:0000313" key="8">
    <source>
        <dbReference type="Proteomes" id="UP000838412"/>
    </source>
</evidence>
<dbReference type="Pfam" id="PF06083">
    <property type="entry name" value="IL17"/>
    <property type="match status" value="1"/>
</dbReference>
<evidence type="ECO:0000256" key="6">
    <source>
        <dbReference type="SAM" id="SignalP"/>
    </source>
</evidence>
<dbReference type="InterPro" id="IPR029034">
    <property type="entry name" value="Cystine-knot_cytokine"/>
</dbReference>
<keyword evidence="8" id="KW-1185">Reference proteome</keyword>
<keyword evidence="3" id="KW-0964">Secreted</keyword>
<feature type="signal peptide" evidence="6">
    <location>
        <begin position="1"/>
        <end position="25"/>
    </location>
</feature>
<organism evidence="7 8">
    <name type="scientific">Branchiostoma lanceolatum</name>
    <name type="common">Common lancelet</name>
    <name type="synonym">Amphioxus lanceolatum</name>
    <dbReference type="NCBI Taxonomy" id="7740"/>
    <lineage>
        <taxon>Eukaryota</taxon>
        <taxon>Metazoa</taxon>
        <taxon>Chordata</taxon>
        <taxon>Cephalochordata</taxon>
        <taxon>Leptocardii</taxon>
        <taxon>Amphioxiformes</taxon>
        <taxon>Branchiostomatidae</taxon>
        <taxon>Branchiostoma</taxon>
    </lineage>
</organism>
<comment type="similarity">
    <text evidence="2">Belongs to the IL-17 family.</text>
</comment>
<dbReference type="InterPro" id="IPR010345">
    <property type="entry name" value="IL-17_fam"/>
</dbReference>
<evidence type="ECO:0000256" key="3">
    <source>
        <dbReference type="ARBA" id="ARBA00022525"/>
    </source>
</evidence>
<dbReference type="GO" id="GO:0005576">
    <property type="term" value="C:extracellular region"/>
    <property type="evidence" value="ECO:0007669"/>
    <property type="project" value="UniProtKB-SubCell"/>
</dbReference>
<dbReference type="Proteomes" id="UP000838412">
    <property type="component" value="Chromosome 11"/>
</dbReference>
<evidence type="ECO:0000256" key="1">
    <source>
        <dbReference type="ARBA" id="ARBA00004613"/>
    </source>
</evidence>
<reference evidence="7" key="1">
    <citation type="submission" date="2022-01" db="EMBL/GenBank/DDBJ databases">
        <authorList>
            <person name="Braso-Vives M."/>
        </authorList>
    </citation>
    <scope>NUCLEOTIDE SEQUENCE</scope>
</reference>
<dbReference type="AlphaFoldDB" id="A0A8J9YNY8"/>
<evidence type="ECO:0000313" key="7">
    <source>
        <dbReference type="EMBL" id="CAH1239346.1"/>
    </source>
</evidence>
<proteinExistence type="inferred from homology"/>
<feature type="region of interest" description="Disordered" evidence="5">
    <location>
        <begin position="149"/>
        <end position="175"/>
    </location>
</feature>
<accession>A0A8J9YNY8</accession>
<name>A0A8J9YNY8_BRALA</name>